<reference evidence="2" key="1">
    <citation type="journal article" date="2022" name="Int. J. Mol. Sci.">
        <title>Draft Genome of Tanacetum Coccineum: Genomic Comparison of Closely Related Tanacetum-Family Plants.</title>
        <authorList>
            <person name="Yamashiro T."/>
            <person name="Shiraishi A."/>
            <person name="Nakayama K."/>
            <person name="Satake H."/>
        </authorList>
    </citation>
    <scope>NUCLEOTIDE SEQUENCE</scope>
</reference>
<organism evidence="2 3">
    <name type="scientific">Tanacetum coccineum</name>
    <dbReference type="NCBI Taxonomy" id="301880"/>
    <lineage>
        <taxon>Eukaryota</taxon>
        <taxon>Viridiplantae</taxon>
        <taxon>Streptophyta</taxon>
        <taxon>Embryophyta</taxon>
        <taxon>Tracheophyta</taxon>
        <taxon>Spermatophyta</taxon>
        <taxon>Magnoliopsida</taxon>
        <taxon>eudicotyledons</taxon>
        <taxon>Gunneridae</taxon>
        <taxon>Pentapetalae</taxon>
        <taxon>asterids</taxon>
        <taxon>campanulids</taxon>
        <taxon>Asterales</taxon>
        <taxon>Asteraceae</taxon>
        <taxon>Asteroideae</taxon>
        <taxon>Anthemideae</taxon>
        <taxon>Anthemidinae</taxon>
        <taxon>Tanacetum</taxon>
    </lineage>
</organism>
<evidence type="ECO:0000313" key="3">
    <source>
        <dbReference type="Proteomes" id="UP001151760"/>
    </source>
</evidence>
<dbReference type="Proteomes" id="UP001151760">
    <property type="component" value="Unassembled WGS sequence"/>
</dbReference>
<protein>
    <submittedName>
        <fullName evidence="2">Uncharacterized protein</fullName>
    </submittedName>
</protein>
<evidence type="ECO:0000256" key="1">
    <source>
        <dbReference type="SAM" id="MobiDB-lite"/>
    </source>
</evidence>
<accession>A0ABQ4WDH6</accession>
<proteinExistence type="predicted"/>
<name>A0ABQ4WDH6_9ASTR</name>
<gene>
    <name evidence="2" type="ORF">Tco_0624277</name>
</gene>
<reference evidence="2" key="2">
    <citation type="submission" date="2022-01" db="EMBL/GenBank/DDBJ databases">
        <authorList>
            <person name="Yamashiro T."/>
            <person name="Shiraishi A."/>
            <person name="Satake H."/>
            <person name="Nakayama K."/>
        </authorList>
    </citation>
    <scope>NUCLEOTIDE SEQUENCE</scope>
</reference>
<dbReference type="EMBL" id="BQNB010008549">
    <property type="protein sequence ID" value="GJS50915.1"/>
    <property type="molecule type" value="Genomic_DNA"/>
</dbReference>
<feature type="region of interest" description="Disordered" evidence="1">
    <location>
        <begin position="1"/>
        <end position="23"/>
    </location>
</feature>
<keyword evidence="3" id="KW-1185">Reference proteome</keyword>
<evidence type="ECO:0000313" key="2">
    <source>
        <dbReference type="EMBL" id="GJS50915.1"/>
    </source>
</evidence>
<sequence length="111" mass="12890">MKTSKEKKAYKSYVPPLQGNPEKESRTMAIIDSGCSGKYDRRLRTRKGNSTGHLARRFEERDCQRTLELLQLDLFGLFQWRVYIGEKESTAWWVTDDCQQIQLGVFLGLKG</sequence>
<comment type="caution">
    <text evidence="2">The sequence shown here is derived from an EMBL/GenBank/DDBJ whole genome shotgun (WGS) entry which is preliminary data.</text>
</comment>